<feature type="binding site" evidence="9">
    <location>
        <position position="73"/>
    </location>
    <ligand>
        <name>ATP</name>
        <dbReference type="ChEBI" id="CHEBI:30616"/>
    </ligand>
</feature>
<evidence type="ECO:0000313" key="12">
    <source>
        <dbReference type="Proteomes" id="UP000247233"/>
    </source>
</evidence>
<dbReference type="EMBL" id="MSFL01000005">
    <property type="protein sequence ID" value="PWY88291.1"/>
    <property type="molecule type" value="Genomic_DNA"/>
</dbReference>
<reference evidence="11 12" key="1">
    <citation type="submission" date="2016-12" db="EMBL/GenBank/DDBJ databases">
        <title>The genomes of Aspergillus section Nigri reveals drivers in fungal speciation.</title>
        <authorList>
            <consortium name="DOE Joint Genome Institute"/>
            <person name="Vesth T.C."/>
            <person name="Nybo J."/>
            <person name="Theobald S."/>
            <person name="Brandl J."/>
            <person name="Frisvad J.C."/>
            <person name="Nielsen K.F."/>
            <person name="Lyhne E.K."/>
            <person name="Kogle M.E."/>
            <person name="Kuo A."/>
            <person name="Riley R."/>
            <person name="Clum A."/>
            <person name="Nolan M."/>
            <person name="Lipzen A."/>
            <person name="Salamov A."/>
            <person name="Henrissat B."/>
            <person name="Wiebenga A."/>
            <person name="De Vries R.P."/>
            <person name="Grigoriev I.V."/>
            <person name="Mortensen U.H."/>
            <person name="Andersen M.R."/>
            <person name="Baker S.E."/>
        </authorList>
    </citation>
    <scope>NUCLEOTIDE SEQUENCE [LARGE SCALE GENOMIC DNA]</scope>
    <source>
        <strain evidence="11 12">CBS 117.55</strain>
    </source>
</reference>
<evidence type="ECO:0000256" key="2">
    <source>
        <dbReference type="ARBA" id="ARBA00022527"/>
    </source>
</evidence>
<name>A0A317WRD8_9EURO</name>
<comment type="caution">
    <text evidence="11">The sequence shown here is derived from an EMBL/GenBank/DDBJ whole genome shotgun (WGS) entry which is preliminary data.</text>
</comment>
<evidence type="ECO:0000256" key="7">
    <source>
        <dbReference type="ARBA" id="ARBA00047899"/>
    </source>
</evidence>
<evidence type="ECO:0000256" key="8">
    <source>
        <dbReference type="ARBA" id="ARBA00048679"/>
    </source>
</evidence>
<dbReference type="InterPro" id="IPR051334">
    <property type="entry name" value="SRPK"/>
</dbReference>
<organism evidence="11 12">
    <name type="scientific">Aspergillus heteromorphus CBS 117.55</name>
    <dbReference type="NCBI Taxonomy" id="1448321"/>
    <lineage>
        <taxon>Eukaryota</taxon>
        <taxon>Fungi</taxon>
        <taxon>Dikarya</taxon>
        <taxon>Ascomycota</taxon>
        <taxon>Pezizomycotina</taxon>
        <taxon>Eurotiomycetes</taxon>
        <taxon>Eurotiomycetidae</taxon>
        <taxon>Eurotiales</taxon>
        <taxon>Aspergillaceae</taxon>
        <taxon>Aspergillus</taxon>
        <taxon>Aspergillus subgen. Circumdati</taxon>
    </lineage>
</organism>
<keyword evidence="12" id="KW-1185">Reference proteome</keyword>
<dbReference type="InterPro" id="IPR017441">
    <property type="entry name" value="Protein_kinase_ATP_BS"/>
</dbReference>
<evidence type="ECO:0000256" key="9">
    <source>
        <dbReference type="PROSITE-ProRule" id="PRU10141"/>
    </source>
</evidence>
<dbReference type="GeneID" id="37069745"/>
<comment type="catalytic activity">
    <reaction evidence="8">
        <text>L-seryl-[protein] + ATP = O-phospho-L-seryl-[protein] + ADP + H(+)</text>
        <dbReference type="Rhea" id="RHEA:17989"/>
        <dbReference type="Rhea" id="RHEA-COMP:9863"/>
        <dbReference type="Rhea" id="RHEA-COMP:11604"/>
        <dbReference type="ChEBI" id="CHEBI:15378"/>
        <dbReference type="ChEBI" id="CHEBI:29999"/>
        <dbReference type="ChEBI" id="CHEBI:30616"/>
        <dbReference type="ChEBI" id="CHEBI:83421"/>
        <dbReference type="ChEBI" id="CHEBI:456216"/>
        <dbReference type="EC" id="2.7.11.1"/>
    </reaction>
</comment>
<dbReference type="Gene3D" id="3.30.200.20">
    <property type="entry name" value="Phosphorylase Kinase, domain 1"/>
    <property type="match status" value="1"/>
</dbReference>
<dbReference type="GO" id="GO:0000245">
    <property type="term" value="P:spliceosomal complex assembly"/>
    <property type="evidence" value="ECO:0007669"/>
    <property type="project" value="TreeGrafter"/>
</dbReference>
<dbReference type="PROSITE" id="PS00107">
    <property type="entry name" value="PROTEIN_KINASE_ATP"/>
    <property type="match status" value="1"/>
</dbReference>
<dbReference type="InterPro" id="IPR011009">
    <property type="entry name" value="Kinase-like_dom_sf"/>
</dbReference>
<evidence type="ECO:0000256" key="1">
    <source>
        <dbReference type="ARBA" id="ARBA00012513"/>
    </source>
</evidence>
<dbReference type="PANTHER" id="PTHR47634">
    <property type="entry name" value="PROTEIN KINASE DOMAIN-CONTAINING PROTEIN-RELATED"/>
    <property type="match status" value="1"/>
</dbReference>
<proteinExistence type="predicted"/>
<dbReference type="Proteomes" id="UP000247233">
    <property type="component" value="Unassembled WGS sequence"/>
</dbReference>
<dbReference type="RefSeq" id="XP_025401827.1">
    <property type="nucleotide sequence ID" value="XM_025547508.1"/>
</dbReference>
<evidence type="ECO:0000256" key="4">
    <source>
        <dbReference type="ARBA" id="ARBA00022741"/>
    </source>
</evidence>
<keyword evidence="2" id="KW-0723">Serine/threonine-protein kinase</keyword>
<evidence type="ECO:0000256" key="3">
    <source>
        <dbReference type="ARBA" id="ARBA00022679"/>
    </source>
</evidence>
<evidence type="ECO:0000256" key="6">
    <source>
        <dbReference type="ARBA" id="ARBA00022840"/>
    </source>
</evidence>
<evidence type="ECO:0000256" key="5">
    <source>
        <dbReference type="ARBA" id="ARBA00022777"/>
    </source>
</evidence>
<dbReference type="OrthoDB" id="5979581at2759"/>
<keyword evidence="4 9" id="KW-0547">Nucleotide-binding</keyword>
<dbReference type="Pfam" id="PF00069">
    <property type="entry name" value="Pkinase"/>
    <property type="match status" value="2"/>
</dbReference>
<keyword evidence="3" id="KW-0808">Transferase</keyword>
<dbReference type="AlphaFoldDB" id="A0A317WRD8"/>
<gene>
    <name evidence="11" type="ORF">BO70DRAFT_420002</name>
</gene>
<dbReference type="GO" id="GO:0005524">
    <property type="term" value="F:ATP binding"/>
    <property type="evidence" value="ECO:0007669"/>
    <property type="project" value="UniProtKB-UniRule"/>
</dbReference>
<protein>
    <recommendedName>
        <fullName evidence="1">non-specific serine/threonine protein kinase</fullName>
        <ecNumber evidence="1">2.7.11.1</ecNumber>
    </recommendedName>
</protein>
<dbReference type="SUPFAM" id="SSF56112">
    <property type="entry name" value="Protein kinase-like (PK-like)"/>
    <property type="match status" value="1"/>
</dbReference>
<dbReference type="GO" id="GO:0004674">
    <property type="term" value="F:protein serine/threonine kinase activity"/>
    <property type="evidence" value="ECO:0007669"/>
    <property type="project" value="UniProtKB-KW"/>
</dbReference>
<dbReference type="SMART" id="SM00220">
    <property type="entry name" value="S_TKc"/>
    <property type="match status" value="1"/>
</dbReference>
<dbReference type="EC" id="2.7.11.1" evidence="1"/>
<keyword evidence="5 11" id="KW-0418">Kinase</keyword>
<dbReference type="STRING" id="1448321.A0A317WRD8"/>
<evidence type="ECO:0000259" key="10">
    <source>
        <dbReference type="PROSITE" id="PS50011"/>
    </source>
</evidence>
<evidence type="ECO:0000313" key="11">
    <source>
        <dbReference type="EMBL" id="PWY88291.1"/>
    </source>
</evidence>
<dbReference type="GO" id="GO:0050684">
    <property type="term" value="P:regulation of mRNA processing"/>
    <property type="evidence" value="ECO:0007669"/>
    <property type="project" value="TreeGrafter"/>
</dbReference>
<dbReference type="InterPro" id="IPR000719">
    <property type="entry name" value="Prot_kinase_dom"/>
</dbReference>
<dbReference type="PROSITE" id="PS50011">
    <property type="entry name" value="PROTEIN_KINASE_DOM"/>
    <property type="match status" value="1"/>
</dbReference>
<sequence>METSHPDLRESVYQWQEYVEDLECYQPGGYHPTHIGDQHCNGRYEVVHKLGWGSYSTVWLARDHKESRYVALKIIVASSSENCSEGRILRGLAAGKADHPGKSFVSSLLDEFFIDGPNGRHLCIVSEAAGCSLDRSKNGSSTWLFPADVARAISAQLLLGLEFIHSCGIVHGDLHPSNILFTSSNLDGLTLEELYQRMGEPRKVPVERLDKQPNGPQAPNYAFMPAMIFTSAEDVVDARVVIADFGEAFVKTEERKKLNTPILLQPPEAFFNEQVDEAVDVWTLGCTLYKVLGDGPLFDGFIAVDQAWVLAEMISTLGSLPKRWWDQWEMKTDFLLEDGSWKKETHRPYGLYSRPLTERLSSMGRGEDPSTCEFSPGEMNALENLLRAMLTYEPSERIDASTALESEWMEDWGRPAMRKLGFLTTVHCFFAKWSTTIFGISIGYDIKFRAEQSIRDV</sequence>
<keyword evidence="6 9" id="KW-0067">ATP-binding</keyword>
<accession>A0A317WRD8</accession>
<feature type="domain" description="Protein kinase" evidence="10">
    <location>
        <begin position="44"/>
        <end position="409"/>
    </location>
</feature>
<dbReference type="PANTHER" id="PTHR47634:SF9">
    <property type="entry name" value="PROTEIN KINASE DOMAIN-CONTAINING PROTEIN-RELATED"/>
    <property type="match status" value="1"/>
</dbReference>
<dbReference type="Gene3D" id="1.10.510.10">
    <property type="entry name" value="Transferase(Phosphotransferase) domain 1"/>
    <property type="match status" value="1"/>
</dbReference>
<comment type="catalytic activity">
    <reaction evidence="7">
        <text>L-threonyl-[protein] + ATP = O-phospho-L-threonyl-[protein] + ADP + H(+)</text>
        <dbReference type="Rhea" id="RHEA:46608"/>
        <dbReference type="Rhea" id="RHEA-COMP:11060"/>
        <dbReference type="Rhea" id="RHEA-COMP:11605"/>
        <dbReference type="ChEBI" id="CHEBI:15378"/>
        <dbReference type="ChEBI" id="CHEBI:30013"/>
        <dbReference type="ChEBI" id="CHEBI:30616"/>
        <dbReference type="ChEBI" id="CHEBI:61977"/>
        <dbReference type="ChEBI" id="CHEBI:456216"/>
        <dbReference type="EC" id="2.7.11.1"/>
    </reaction>
</comment>
<dbReference type="VEuPathDB" id="FungiDB:BO70DRAFT_420002"/>